<comment type="subcellular location">
    <subcellularLocation>
        <location evidence="1">Membrane</location>
    </subcellularLocation>
</comment>
<sequence>MKIKLVIGTLLLIGCSCSVEKYIPQHKTLYTGSELSLQSNDTVAELQEVERNLSNLLFKEPYAKFLGTKPGLFYHYKAKQEKPGFLNKFLNKKIGEEPIYLSDIDQSRTIDLIDNRLKNRGFFKNRISSTIVQSQKTAKIVYDVDVQTPYRMATYQIDTMPSMIKKDVATLMGDALIQKGDRFDLDLFKNERERIEEDLKNRGYYNFRPEFLIFEADTNQYKSKQFDLFLRLKRETPKKAIVPYQINEVLVYPNHSLDTIYTSNDTTLYKGVKYIQDTLFFKPKRLAPFILFEKGQYYNSDQSRLTSKRLSAIETYQFVNIRYDELDTISDGVTPKRMRARVYLSPLKKRAIRLELQAVSKSNNFAGPQLLVRLSNRNLFKGGESLDITSTLGYETQIASGDNAGLSSVQVGLGGDLTFPRILFPIKIDHDFKYKTPNTKISVSFEHLRRSQLYGLYSSTASYGYNWNANKFVYHEINPININYVNLSDTSEEFDDILEGNPFLNNSFQQQFIAGITYAFFYNELNSTSKRHPIFFNANVDIAGNTLSLFLNNSDSDSAANTIFGLEYAQYVKADVDFRYYRNLGNGQKLISRLFAGWGYAYGNSETMPYSKQYFSGGPYSVRAFRIRSLGPGTYTTAADDNSAFFDRNGDIRLEANLEYRFPIAGYFNGAVFADAGNVWLTEENASLPGGAFSSDFISELGVGAGVGLRVDIQNFVIRLDLAAPLNDPSKPKADRFKFDVANPVLNFGIGYPF</sequence>
<evidence type="ECO:0000313" key="7">
    <source>
        <dbReference type="EMBL" id="RZS92301.1"/>
    </source>
</evidence>
<dbReference type="EMBL" id="SGXE01000004">
    <property type="protein sequence ID" value="RZS92301.1"/>
    <property type="molecule type" value="Genomic_DNA"/>
</dbReference>
<dbReference type="PROSITE" id="PS51257">
    <property type="entry name" value="PROKAR_LIPOPROTEIN"/>
    <property type="match status" value="1"/>
</dbReference>
<keyword evidence="8" id="KW-1185">Reference proteome</keyword>
<dbReference type="OrthoDB" id="9814535at2"/>
<reference evidence="7 8" key="1">
    <citation type="submission" date="2019-02" db="EMBL/GenBank/DDBJ databases">
        <title>Genomic Encyclopedia of Type Strains, Phase IV (KMG-IV): sequencing the most valuable type-strain genomes for metagenomic binning, comparative biology and taxonomic classification.</title>
        <authorList>
            <person name="Goeker M."/>
        </authorList>
    </citation>
    <scope>NUCLEOTIDE SEQUENCE [LARGE SCALE GENOMIC DNA]</scope>
    <source>
        <strain evidence="7 8">DSM 17196</strain>
    </source>
</reference>
<feature type="domain" description="Bacterial surface antigen (D15)" evidence="6">
    <location>
        <begin position="378"/>
        <end position="741"/>
    </location>
</feature>
<proteinExistence type="predicted"/>
<accession>A0A4Q7NY02</accession>
<dbReference type="AlphaFoldDB" id="A0A4Q7NY02"/>
<dbReference type="PANTHER" id="PTHR12815">
    <property type="entry name" value="SORTING AND ASSEMBLY MACHINERY SAMM50 PROTEIN FAMILY MEMBER"/>
    <property type="match status" value="1"/>
</dbReference>
<dbReference type="InterPro" id="IPR039910">
    <property type="entry name" value="D15-like"/>
</dbReference>
<evidence type="ECO:0000256" key="5">
    <source>
        <dbReference type="ARBA" id="ARBA00023237"/>
    </source>
</evidence>
<dbReference type="Proteomes" id="UP000292262">
    <property type="component" value="Unassembled WGS sequence"/>
</dbReference>
<gene>
    <name evidence="7" type="ORF">EV197_2937</name>
</gene>
<keyword evidence="3" id="KW-0732">Signal</keyword>
<dbReference type="Pfam" id="PF01103">
    <property type="entry name" value="Omp85"/>
    <property type="match status" value="1"/>
</dbReference>
<keyword evidence="5" id="KW-0998">Cell outer membrane</keyword>
<evidence type="ECO:0000259" key="6">
    <source>
        <dbReference type="Pfam" id="PF01103"/>
    </source>
</evidence>
<dbReference type="PANTHER" id="PTHR12815:SF47">
    <property type="entry name" value="TRANSLOCATION AND ASSEMBLY MODULE SUBUNIT TAMA"/>
    <property type="match status" value="1"/>
</dbReference>
<dbReference type="GO" id="GO:0019867">
    <property type="term" value="C:outer membrane"/>
    <property type="evidence" value="ECO:0007669"/>
    <property type="project" value="InterPro"/>
</dbReference>
<keyword evidence="2" id="KW-0812">Transmembrane</keyword>
<dbReference type="InterPro" id="IPR000184">
    <property type="entry name" value="Bac_surfAg_D15"/>
</dbReference>
<dbReference type="Gene3D" id="2.40.160.50">
    <property type="entry name" value="membrane protein fhac: a member of the omp85/tpsb transporter family"/>
    <property type="match status" value="1"/>
</dbReference>
<comment type="caution">
    <text evidence="7">The sequence shown here is derived from an EMBL/GenBank/DDBJ whole genome shotgun (WGS) entry which is preliminary data.</text>
</comment>
<keyword evidence="4" id="KW-0472">Membrane</keyword>
<protein>
    <submittedName>
        <fullName evidence="7">Outer membrane translocation and assembly module TamA</fullName>
    </submittedName>
</protein>
<dbReference type="RefSeq" id="WP_130287461.1">
    <property type="nucleotide sequence ID" value="NZ_SGXE01000004.1"/>
</dbReference>
<evidence type="ECO:0000256" key="3">
    <source>
        <dbReference type="ARBA" id="ARBA00022729"/>
    </source>
</evidence>
<evidence type="ECO:0000313" key="8">
    <source>
        <dbReference type="Proteomes" id="UP000292262"/>
    </source>
</evidence>
<evidence type="ECO:0000256" key="1">
    <source>
        <dbReference type="ARBA" id="ARBA00004370"/>
    </source>
</evidence>
<name>A0A4Q7NY02_9FLAO</name>
<organism evidence="7 8">
    <name type="scientific">Aquimarina brevivitae</name>
    <dbReference type="NCBI Taxonomy" id="323412"/>
    <lineage>
        <taxon>Bacteria</taxon>
        <taxon>Pseudomonadati</taxon>
        <taxon>Bacteroidota</taxon>
        <taxon>Flavobacteriia</taxon>
        <taxon>Flavobacteriales</taxon>
        <taxon>Flavobacteriaceae</taxon>
        <taxon>Aquimarina</taxon>
    </lineage>
</organism>
<evidence type="ECO:0000256" key="2">
    <source>
        <dbReference type="ARBA" id="ARBA00022692"/>
    </source>
</evidence>
<evidence type="ECO:0000256" key="4">
    <source>
        <dbReference type="ARBA" id="ARBA00023136"/>
    </source>
</evidence>